<dbReference type="SUPFAM" id="SSF103473">
    <property type="entry name" value="MFS general substrate transporter"/>
    <property type="match status" value="1"/>
</dbReference>
<feature type="transmembrane region" description="Helical" evidence="7">
    <location>
        <begin position="376"/>
        <end position="394"/>
    </location>
</feature>
<comment type="subcellular location">
    <subcellularLocation>
        <location evidence="1">Membrane</location>
        <topology evidence="1">Multi-pass membrane protein</topology>
    </subcellularLocation>
</comment>
<feature type="transmembrane region" description="Helical" evidence="7">
    <location>
        <begin position="439"/>
        <end position="460"/>
    </location>
</feature>
<protein>
    <recommendedName>
        <fullName evidence="8">Major facilitator superfamily (MFS) profile domain-containing protein</fullName>
    </recommendedName>
</protein>
<name>A0A0N8H7G8_9HYPO</name>
<dbReference type="Proteomes" id="UP000050424">
    <property type="component" value="Unassembled WGS sequence"/>
</dbReference>
<feature type="transmembrane region" description="Helical" evidence="7">
    <location>
        <begin position="149"/>
        <end position="170"/>
    </location>
</feature>
<dbReference type="Pfam" id="PF07690">
    <property type="entry name" value="MFS_1"/>
    <property type="match status" value="1"/>
</dbReference>
<keyword evidence="10" id="KW-1185">Reference proteome</keyword>
<evidence type="ECO:0000256" key="2">
    <source>
        <dbReference type="ARBA" id="ARBA00022448"/>
    </source>
</evidence>
<feature type="transmembrane region" description="Helical" evidence="7">
    <location>
        <begin position="90"/>
        <end position="112"/>
    </location>
</feature>
<evidence type="ECO:0000256" key="5">
    <source>
        <dbReference type="ARBA" id="ARBA00023136"/>
    </source>
</evidence>
<dbReference type="OrthoDB" id="6730379at2759"/>
<dbReference type="Gene3D" id="1.20.1250.20">
    <property type="entry name" value="MFS general substrate transporter like domains"/>
    <property type="match status" value="2"/>
</dbReference>
<keyword evidence="2" id="KW-0813">Transport</keyword>
<comment type="caution">
    <text evidence="9">The sequence shown here is derived from an EMBL/GenBank/DDBJ whole genome shotgun (WGS) entry which is preliminary data.</text>
</comment>
<dbReference type="GO" id="GO:0022857">
    <property type="term" value="F:transmembrane transporter activity"/>
    <property type="evidence" value="ECO:0007669"/>
    <property type="project" value="InterPro"/>
</dbReference>
<feature type="transmembrane region" description="Helical" evidence="7">
    <location>
        <begin position="279"/>
        <end position="305"/>
    </location>
</feature>
<feature type="transmembrane region" description="Helical" evidence="7">
    <location>
        <begin position="213"/>
        <end position="233"/>
    </location>
</feature>
<evidence type="ECO:0000256" key="6">
    <source>
        <dbReference type="ARBA" id="ARBA00023180"/>
    </source>
</evidence>
<feature type="transmembrane region" description="Helical" evidence="7">
    <location>
        <begin position="406"/>
        <end position="427"/>
    </location>
</feature>
<dbReference type="AlphaFoldDB" id="A0A0N8H7G8"/>
<evidence type="ECO:0000256" key="3">
    <source>
        <dbReference type="ARBA" id="ARBA00022692"/>
    </source>
</evidence>
<dbReference type="InterPro" id="IPR020846">
    <property type="entry name" value="MFS_dom"/>
</dbReference>
<dbReference type="PANTHER" id="PTHR43791">
    <property type="entry name" value="PERMEASE-RELATED"/>
    <property type="match status" value="1"/>
</dbReference>
<keyword evidence="4 7" id="KW-1133">Transmembrane helix</keyword>
<sequence>MPSPSTQKPYFTDGTNDKPVVIAIDDASKTPDIITLDETTNKRLLRKIDWKLMPILCFTYALQYYDKATMSQAAIFGLRTDLGLEDGLKYSWATLIFSIGYIIGTYPISVLAQKYPPRIVCTVICIIWAIITLCTAACTSFAGLLANRFALGLIEAGVSPIFMLVVGLWYTHSEQVSRSSWWYSFSGGSLLISPPINYGLGNISGGSLNSWQYMYLFAGAVTFVWGISLWWLFPDSPQHAKGFSEEDHKLLLERVRQNNAGMENKNVKMYQVREALLDYQLWCIVVMSTVSTTGSGAISSFGSIVFNGMGFSVYNSLLLNMPIGALALICVIGSGYLGRTIPSSRLYIVAGSCLPVILGCALLWKLPDDMTAGRIAGFYLLNFFSSAWVQCIGLGTSNVAGYTKKAVYAAGTFIGYSLGNIIGPLMFDAKYAPRYDESFMGIMICFVICIFVALILRWELAKENAARDREYGPPELSHGLEDMTDRENKSFRYNL</sequence>
<dbReference type="GO" id="GO:0016020">
    <property type="term" value="C:membrane"/>
    <property type="evidence" value="ECO:0007669"/>
    <property type="project" value="UniProtKB-SubCell"/>
</dbReference>
<keyword evidence="3 7" id="KW-0812">Transmembrane</keyword>
<dbReference type="InterPro" id="IPR011701">
    <property type="entry name" value="MFS"/>
</dbReference>
<evidence type="ECO:0000313" key="9">
    <source>
        <dbReference type="EMBL" id="KPM41732.1"/>
    </source>
</evidence>
<feature type="transmembrane region" description="Helical" evidence="7">
    <location>
        <begin position="119"/>
        <end position="143"/>
    </location>
</feature>
<dbReference type="InterPro" id="IPR036259">
    <property type="entry name" value="MFS_trans_sf"/>
</dbReference>
<dbReference type="EMBL" id="LKCW01000060">
    <property type="protein sequence ID" value="KPM41732.1"/>
    <property type="molecule type" value="Genomic_DNA"/>
</dbReference>
<dbReference type="PROSITE" id="PS50850">
    <property type="entry name" value="MFS"/>
    <property type="match status" value="1"/>
</dbReference>
<feature type="transmembrane region" description="Helical" evidence="7">
    <location>
        <begin position="346"/>
        <end position="364"/>
    </location>
</feature>
<proteinExistence type="predicted"/>
<evidence type="ECO:0000259" key="8">
    <source>
        <dbReference type="PROSITE" id="PS50850"/>
    </source>
</evidence>
<feature type="transmembrane region" description="Helical" evidence="7">
    <location>
        <begin position="182"/>
        <end position="201"/>
    </location>
</feature>
<dbReference type="PANTHER" id="PTHR43791:SF74">
    <property type="entry name" value="TRANSPORTER, PUTATIVE (AFU_ORTHOLOGUE AFUA_1G17530)-RELATED"/>
    <property type="match status" value="1"/>
</dbReference>
<keyword evidence="6" id="KW-0325">Glycoprotein</keyword>
<keyword evidence="5 7" id="KW-0472">Membrane</keyword>
<evidence type="ECO:0000256" key="4">
    <source>
        <dbReference type="ARBA" id="ARBA00022989"/>
    </source>
</evidence>
<feature type="domain" description="Major facilitator superfamily (MFS) profile" evidence="8">
    <location>
        <begin position="52"/>
        <end position="465"/>
    </location>
</feature>
<gene>
    <name evidence="9" type="ORF">AK830_g4835</name>
</gene>
<organism evidence="9 10">
    <name type="scientific">Neonectria ditissima</name>
    <dbReference type="NCBI Taxonomy" id="78410"/>
    <lineage>
        <taxon>Eukaryota</taxon>
        <taxon>Fungi</taxon>
        <taxon>Dikarya</taxon>
        <taxon>Ascomycota</taxon>
        <taxon>Pezizomycotina</taxon>
        <taxon>Sordariomycetes</taxon>
        <taxon>Hypocreomycetidae</taxon>
        <taxon>Hypocreales</taxon>
        <taxon>Nectriaceae</taxon>
        <taxon>Neonectria</taxon>
    </lineage>
</organism>
<feature type="transmembrane region" description="Helical" evidence="7">
    <location>
        <begin position="317"/>
        <end position="337"/>
    </location>
</feature>
<evidence type="ECO:0000313" key="10">
    <source>
        <dbReference type="Proteomes" id="UP000050424"/>
    </source>
</evidence>
<evidence type="ECO:0000256" key="1">
    <source>
        <dbReference type="ARBA" id="ARBA00004141"/>
    </source>
</evidence>
<accession>A0A0N8H7G8</accession>
<reference evidence="9 10" key="1">
    <citation type="submission" date="2015-09" db="EMBL/GenBank/DDBJ databases">
        <title>Draft genome of a European isolate of the apple canker pathogen Neonectria ditissima.</title>
        <authorList>
            <person name="Gomez-Cortecero A."/>
            <person name="Harrison R.J."/>
            <person name="Armitage A.D."/>
        </authorList>
    </citation>
    <scope>NUCLEOTIDE SEQUENCE [LARGE SCALE GENOMIC DNA]</scope>
    <source>
        <strain evidence="9 10">R09/05</strain>
    </source>
</reference>
<evidence type="ECO:0000256" key="7">
    <source>
        <dbReference type="SAM" id="Phobius"/>
    </source>
</evidence>